<evidence type="ECO:0000256" key="2">
    <source>
        <dbReference type="ARBA" id="ARBA00023295"/>
    </source>
</evidence>
<dbReference type="Pfam" id="PF03382">
    <property type="entry name" value="DUF285"/>
    <property type="match status" value="1"/>
</dbReference>
<evidence type="ECO:0000256" key="1">
    <source>
        <dbReference type="ARBA" id="ARBA00022729"/>
    </source>
</evidence>
<dbReference type="NCBIfam" id="TIGR02167">
    <property type="entry name" value="Liste_lipo_26"/>
    <property type="match status" value="6"/>
</dbReference>
<feature type="domain" description="Fibronectin type-III" evidence="4">
    <location>
        <begin position="489"/>
        <end position="595"/>
    </location>
</feature>
<proteinExistence type="predicted"/>
<sequence>MVTRMVKSALLAICCGVLLALSSFSAHTAWADGGDARDIYALYYKNGESYTLVLQSEETPGTDTRYGEHDAKQGGKVTAAIEGASGAKRRGWPSDVDSRVTKVIVRDAIKPSDTFSWFEDMTSCTEINLAKLDVSNVTDMTSMFAQCKSLKSVDVSGWDTSKVESMATMFRNCSSLEALDVSRWNTVRVKTTQSMFNGCTSLAALDVSSWNMSNLEKSLLMFKECRSLKALNLSKWDTPKLTKAWEMFGQCSSLTIFTGKGWRAANLENASALFMECSKLKVLDLSTLSMARATDLSSLFHGCSALETLNLSGWDTSKAMQHDGLSGILAQCPQLSLITLGSRTNLGSEMPTPNARYIPNATGKWVNEAGDVFAPAQVPANRAATYAAEGSAAASALVKPKPAPPTVSPTPKPSKISIAKASISVKSKVYNGKTQKCAVPTVKVGGKTLRHKVDFTYSCKAGKKIGSYKVTVKGAGKYAGAKTATFRIVPTGTSVSKLTKAKRAFTVKWKKPSKANLKQTTGYQVRWSTSKKFTKKTTKVKIAKATSAAGRKCSLKVSKLKAKKTYYVQVRTYKKVGGKTYYSSWSKAKAVKTKK</sequence>
<dbReference type="InterPro" id="IPR032675">
    <property type="entry name" value="LRR_dom_sf"/>
</dbReference>
<keyword evidence="6" id="KW-1185">Reference proteome</keyword>
<dbReference type="InterPro" id="IPR003961">
    <property type="entry name" value="FN3_dom"/>
</dbReference>
<dbReference type="eggNOG" id="COG4886">
    <property type="taxonomic scope" value="Bacteria"/>
</dbReference>
<dbReference type="SUPFAM" id="SSF52047">
    <property type="entry name" value="RNI-like"/>
    <property type="match status" value="1"/>
</dbReference>
<gene>
    <name evidence="5" type="ORF">C811_00643</name>
</gene>
<reference evidence="5 6" key="1">
    <citation type="submission" date="2013-04" db="EMBL/GenBank/DDBJ databases">
        <title>The Genome Sequence of Enterorhabdus caecimuris B7.</title>
        <authorList>
            <consortium name="The Broad Institute Genomics Platform"/>
            <consortium name="The Broad Institute Genome Sequencing Center for Infectious Disease"/>
            <person name="Earl A."/>
            <person name="Xavier R."/>
            <person name="Elson C."/>
            <person name="Duck W."/>
            <person name="Walker B."/>
            <person name="Young S."/>
            <person name="Zeng Q."/>
            <person name="Gargeya S."/>
            <person name="Fitzgerald M."/>
            <person name="Haas B."/>
            <person name="Abouelleil A."/>
            <person name="Allen A.W."/>
            <person name="Alvarado L."/>
            <person name="Arachchi H.M."/>
            <person name="Berlin A.M."/>
            <person name="Chapman S.B."/>
            <person name="Gainer-Dewar J."/>
            <person name="Goldberg J."/>
            <person name="Griggs A."/>
            <person name="Gujja S."/>
            <person name="Hansen M."/>
            <person name="Howarth C."/>
            <person name="Imamovic A."/>
            <person name="Ireland A."/>
            <person name="Larimer J."/>
            <person name="McCowan C."/>
            <person name="Murphy C."/>
            <person name="Pearson M."/>
            <person name="Poon T.W."/>
            <person name="Priest M."/>
            <person name="Roberts A."/>
            <person name="Saif S."/>
            <person name="Shea T."/>
            <person name="Sisk P."/>
            <person name="Sykes S."/>
            <person name="Wortman J."/>
            <person name="Nusbaum C."/>
            <person name="Birren B."/>
        </authorList>
    </citation>
    <scope>NUCLEOTIDE SEQUENCE [LARGE SCALE GENOMIC DNA]</scope>
    <source>
        <strain evidence="5 6">B7</strain>
    </source>
</reference>
<feature type="chain" id="PRO_5004476588" evidence="3">
    <location>
        <begin position="32"/>
        <end position="595"/>
    </location>
</feature>
<dbReference type="AlphaFoldDB" id="R9LA42"/>
<dbReference type="SMART" id="SM00060">
    <property type="entry name" value="FN3"/>
    <property type="match status" value="1"/>
</dbReference>
<evidence type="ECO:0000313" key="6">
    <source>
        <dbReference type="Proteomes" id="UP000014204"/>
    </source>
</evidence>
<dbReference type="PANTHER" id="PTHR24373:SF275">
    <property type="entry name" value="TIR DOMAIN-CONTAINING PROTEIN"/>
    <property type="match status" value="1"/>
</dbReference>
<keyword evidence="1 3" id="KW-0732">Signal</keyword>
<dbReference type="PROSITE" id="PS50853">
    <property type="entry name" value="FN3"/>
    <property type="match status" value="1"/>
</dbReference>
<dbReference type="GO" id="GO:0016798">
    <property type="term" value="F:hydrolase activity, acting on glycosyl bonds"/>
    <property type="evidence" value="ECO:0007669"/>
    <property type="project" value="UniProtKB-KW"/>
</dbReference>
<dbReference type="HOGENOM" id="CLU_458386_0_0_11"/>
<evidence type="ECO:0000313" key="5">
    <source>
        <dbReference type="EMBL" id="EOS52607.1"/>
    </source>
</evidence>
<dbReference type="InterPro" id="IPR036116">
    <property type="entry name" value="FN3_sf"/>
</dbReference>
<dbReference type="EMBL" id="ASSY01000005">
    <property type="protein sequence ID" value="EOS52607.1"/>
    <property type="molecule type" value="Genomic_DNA"/>
</dbReference>
<dbReference type="Pfam" id="PF00041">
    <property type="entry name" value="fn3"/>
    <property type="match status" value="1"/>
</dbReference>
<dbReference type="PANTHER" id="PTHR24373">
    <property type="entry name" value="SLIT RELATED LEUCINE-RICH REPEAT NEURONAL PROTEIN"/>
    <property type="match status" value="1"/>
</dbReference>
<dbReference type="PATRIC" id="fig|1235794.3.peg.627"/>
<dbReference type="GeneID" id="82191930"/>
<dbReference type="OrthoDB" id="3174083at2"/>
<dbReference type="RefSeq" id="WP_016308871.1">
    <property type="nucleotide sequence ID" value="NZ_KE159646.1"/>
</dbReference>
<dbReference type="STRING" id="1235794.C811_00643"/>
<dbReference type="InterPro" id="IPR013783">
    <property type="entry name" value="Ig-like_fold"/>
</dbReference>
<keyword evidence="2" id="KW-0326">Glycosidase</keyword>
<dbReference type="SUPFAM" id="SSF49265">
    <property type="entry name" value="Fibronectin type III"/>
    <property type="match status" value="1"/>
</dbReference>
<dbReference type="Proteomes" id="UP000014204">
    <property type="component" value="Unassembled WGS sequence"/>
</dbReference>
<dbReference type="eggNOG" id="COG3210">
    <property type="taxonomic scope" value="Bacteria"/>
</dbReference>
<comment type="caution">
    <text evidence="5">The sequence shown here is derived from an EMBL/GenBank/DDBJ whole genome shotgun (WGS) entry which is preliminary data.</text>
</comment>
<dbReference type="InterPro" id="IPR005046">
    <property type="entry name" value="DUF285"/>
</dbReference>
<accession>R9LA42</accession>
<evidence type="ECO:0000259" key="4">
    <source>
        <dbReference type="PROSITE" id="PS50853"/>
    </source>
</evidence>
<keyword evidence="2" id="KW-0378">Hydrolase</keyword>
<dbReference type="CDD" id="cd00063">
    <property type="entry name" value="FN3"/>
    <property type="match status" value="1"/>
</dbReference>
<feature type="signal peptide" evidence="3">
    <location>
        <begin position="1"/>
        <end position="31"/>
    </location>
</feature>
<dbReference type="Gene3D" id="2.60.40.10">
    <property type="entry name" value="Immunoglobulins"/>
    <property type="match status" value="1"/>
</dbReference>
<dbReference type="Gene3D" id="3.80.10.10">
    <property type="entry name" value="Ribonuclease Inhibitor"/>
    <property type="match status" value="1"/>
</dbReference>
<dbReference type="InterPro" id="IPR050328">
    <property type="entry name" value="Dev_Immune_Receptor"/>
</dbReference>
<dbReference type="GO" id="GO:0005975">
    <property type="term" value="P:carbohydrate metabolic process"/>
    <property type="evidence" value="ECO:0007669"/>
    <property type="project" value="UniProtKB-ARBA"/>
</dbReference>
<evidence type="ECO:0000256" key="3">
    <source>
        <dbReference type="SAM" id="SignalP"/>
    </source>
</evidence>
<organism evidence="5 6">
    <name type="scientific">Adlercreutzia caecimuris B7</name>
    <dbReference type="NCBI Taxonomy" id="1235794"/>
    <lineage>
        <taxon>Bacteria</taxon>
        <taxon>Bacillati</taxon>
        <taxon>Actinomycetota</taxon>
        <taxon>Coriobacteriia</taxon>
        <taxon>Eggerthellales</taxon>
        <taxon>Eggerthellaceae</taxon>
        <taxon>Adlercreutzia</taxon>
    </lineage>
</organism>
<dbReference type="InterPro" id="IPR011889">
    <property type="entry name" value="Liste_lipo_26"/>
</dbReference>
<name>R9LA42_9ACTN</name>
<protein>
    <submittedName>
        <fullName evidence="5">Bacterial surface protein 26-residue</fullName>
    </submittedName>
</protein>